<evidence type="ECO:0000256" key="1">
    <source>
        <dbReference type="ARBA" id="ARBA00022679"/>
    </source>
</evidence>
<dbReference type="PANTHER" id="PTHR43877:SF2">
    <property type="entry name" value="AMINOALKYLPHOSPHONATE N-ACETYLTRANSFERASE-RELATED"/>
    <property type="match status" value="1"/>
</dbReference>
<dbReference type="SUPFAM" id="SSF55729">
    <property type="entry name" value="Acyl-CoA N-acyltransferases (Nat)"/>
    <property type="match status" value="1"/>
</dbReference>
<gene>
    <name evidence="4" type="ORF">FHS74_005495</name>
</gene>
<keyword evidence="2 4" id="KW-0012">Acyltransferase</keyword>
<dbReference type="EC" id="2.3.1.267" evidence="4"/>
<evidence type="ECO:0000256" key="2">
    <source>
        <dbReference type="ARBA" id="ARBA00023315"/>
    </source>
</evidence>
<reference evidence="4 5" key="1">
    <citation type="submission" date="2020-08" db="EMBL/GenBank/DDBJ databases">
        <title>Genomic Encyclopedia of Type Strains, Phase IV (KMG-IV): sequencing the most valuable type-strain genomes for metagenomic binning, comparative biology and taxonomic classification.</title>
        <authorList>
            <person name="Goeker M."/>
        </authorList>
    </citation>
    <scope>NUCLEOTIDE SEQUENCE [LARGE SCALE GENOMIC DNA]</scope>
    <source>
        <strain evidence="4 5">DSM 22198</strain>
    </source>
</reference>
<dbReference type="Pfam" id="PF00583">
    <property type="entry name" value="Acetyltransf_1"/>
    <property type="match status" value="1"/>
</dbReference>
<organism evidence="4 5">
    <name type="scientific">Nitrospirillum iridis</name>
    <dbReference type="NCBI Taxonomy" id="765888"/>
    <lineage>
        <taxon>Bacteria</taxon>
        <taxon>Pseudomonadati</taxon>
        <taxon>Pseudomonadota</taxon>
        <taxon>Alphaproteobacteria</taxon>
        <taxon>Rhodospirillales</taxon>
        <taxon>Azospirillaceae</taxon>
        <taxon>Nitrospirillum</taxon>
    </lineage>
</organism>
<dbReference type="InterPro" id="IPR000182">
    <property type="entry name" value="GNAT_dom"/>
</dbReference>
<dbReference type="Proteomes" id="UP000539175">
    <property type="component" value="Unassembled WGS sequence"/>
</dbReference>
<keyword evidence="1 4" id="KW-0808">Transferase</keyword>
<proteinExistence type="predicted"/>
<dbReference type="GO" id="GO:0008999">
    <property type="term" value="F:protein-N-terminal-alanine acetyltransferase activity"/>
    <property type="evidence" value="ECO:0007669"/>
    <property type="project" value="UniProtKB-EC"/>
</dbReference>
<dbReference type="PROSITE" id="PS51186">
    <property type="entry name" value="GNAT"/>
    <property type="match status" value="1"/>
</dbReference>
<evidence type="ECO:0000313" key="4">
    <source>
        <dbReference type="EMBL" id="MBB6254902.1"/>
    </source>
</evidence>
<accession>A0A7X0B377</accession>
<protein>
    <submittedName>
        <fullName evidence="4">Ribosomal-protein-alanine N-acetyltransferase</fullName>
        <ecNumber evidence="4">2.3.1.267</ecNumber>
    </submittedName>
</protein>
<comment type="caution">
    <text evidence="4">The sequence shown here is derived from an EMBL/GenBank/DDBJ whole genome shotgun (WGS) entry which is preliminary data.</text>
</comment>
<dbReference type="EMBL" id="JACIIZ010000021">
    <property type="protein sequence ID" value="MBB6254902.1"/>
    <property type="molecule type" value="Genomic_DNA"/>
</dbReference>
<dbReference type="PANTHER" id="PTHR43877">
    <property type="entry name" value="AMINOALKYLPHOSPHONATE N-ACETYLTRANSFERASE-RELATED-RELATED"/>
    <property type="match status" value="1"/>
</dbReference>
<feature type="domain" description="N-acetyltransferase" evidence="3">
    <location>
        <begin position="3"/>
        <end position="159"/>
    </location>
</feature>
<dbReference type="Gene3D" id="3.40.630.30">
    <property type="match status" value="1"/>
</dbReference>
<dbReference type="RefSeq" id="WP_184807421.1">
    <property type="nucleotide sequence ID" value="NZ_JACIIZ010000021.1"/>
</dbReference>
<dbReference type="AlphaFoldDB" id="A0A7X0B377"/>
<evidence type="ECO:0000313" key="5">
    <source>
        <dbReference type="Proteomes" id="UP000539175"/>
    </source>
</evidence>
<evidence type="ECO:0000259" key="3">
    <source>
        <dbReference type="PROSITE" id="PS51186"/>
    </source>
</evidence>
<dbReference type="InterPro" id="IPR016181">
    <property type="entry name" value="Acyl_CoA_acyltransferase"/>
</dbReference>
<sequence>MDRRVRLATPFEVEVLAAVHAQCFADPDVAGPAWSARAIADLMALPGVAALIALDGDPSPGMPLGMALIRTVVDEAEILTIGVTPDARGRGVGADLVRACAQAAAGAGALALYLEVAETNTAARHLYAATGFEPVGRRANYYHLGGQSVAAMLLRSTLDVPQDTTGRP</sequence>
<keyword evidence="5" id="KW-1185">Reference proteome</keyword>
<dbReference type="CDD" id="cd04301">
    <property type="entry name" value="NAT_SF"/>
    <property type="match status" value="1"/>
</dbReference>
<dbReference type="InterPro" id="IPR050832">
    <property type="entry name" value="Bact_Acetyltransf"/>
</dbReference>
<name>A0A7X0B377_9PROT</name>